<keyword evidence="3 7" id="KW-0812">Transmembrane</keyword>
<dbReference type="AlphaFoldDB" id="A0A934X7N3"/>
<evidence type="ECO:0000256" key="6">
    <source>
        <dbReference type="ARBA" id="ARBA00023306"/>
    </source>
</evidence>
<reference evidence="11 12" key="1">
    <citation type="submission" date="2020-10" db="EMBL/GenBank/DDBJ databases">
        <title>Connecting structure to function with the recovery of over 1000 high-quality activated sludge metagenome-assembled genomes encoding full-length rRNA genes using long-read sequencing.</title>
        <authorList>
            <person name="Singleton C.M."/>
            <person name="Petriglieri F."/>
            <person name="Kristensen J.M."/>
            <person name="Kirkegaard R.H."/>
            <person name="Michaelsen T.Y."/>
            <person name="Andersen M.H."/>
            <person name="Karst S.M."/>
            <person name="Dueholm M.S."/>
            <person name="Nielsen P.H."/>
            <person name="Albertsen M."/>
        </authorList>
    </citation>
    <scope>NUCLEOTIDE SEQUENCE [LARGE SCALE GENOMIC DNA]</scope>
    <source>
        <strain evidence="8">AalE_18-Q3-R2-46_BAT3C.188</strain>
        <strain evidence="9">Ega_18-Q3-R5-49_MAXAC.001</strain>
        <strain evidence="10">Ribe_18-Q3-R11-54_MAXAC.001</strain>
    </source>
</reference>
<dbReference type="InterPro" id="IPR009619">
    <property type="entry name" value="CrgA"/>
</dbReference>
<dbReference type="GO" id="GO:0005886">
    <property type="term" value="C:plasma membrane"/>
    <property type="evidence" value="ECO:0007669"/>
    <property type="project" value="UniProtKB-SubCell"/>
</dbReference>
<evidence type="ECO:0000313" key="10">
    <source>
        <dbReference type="EMBL" id="MBL0003208.1"/>
    </source>
</evidence>
<comment type="function">
    <text evidence="7">Involved in cell division.</text>
</comment>
<evidence type="ECO:0000256" key="2">
    <source>
        <dbReference type="ARBA" id="ARBA00022618"/>
    </source>
</evidence>
<dbReference type="Proteomes" id="UP000726105">
    <property type="component" value="Unassembled WGS sequence"/>
</dbReference>
<dbReference type="GO" id="GO:0051301">
    <property type="term" value="P:cell division"/>
    <property type="evidence" value="ECO:0007669"/>
    <property type="project" value="UniProtKB-UniRule"/>
</dbReference>
<protein>
    <recommendedName>
        <fullName evidence="7">Cell division protein CrgA</fullName>
    </recommendedName>
</protein>
<organism evidence="8 11">
    <name type="scientific">Candidatus Phosphoribacter hodrii</name>
    <dbReference type="NCBI Taxonomy" id="2953743"/>
    <lineage>
        <taxon>Bacteria</taxon>
        <taxon>Bacillati</taxon>
        <taxon>Actinomycetota</taxon>
        <taxon>Actinomycetes</taxon>
        <taxon>Micrococcales</taxon>
        <taxon>Dermatophilaceae</taxon>
        <taxon>Candidatus Phosphoribacter</taxon>
    </lineage>
</organism>
<evidence type="ECO:0000313" key="12">
    <source>
        <dbReference type="Proteomes" id="UP000726105"/>
    </source>
</evidence>
<keyword evidence="6 7" id="KW-0131">Cell cycle</keyword>
<comment type="subcellular location">
    <subcellularLocation>
        <location evidence="7">Cell membrane</location>
        <topology evidence="7">Multi-pass membrane protein</topology>
    </subcellularLocation>
</comment>
<evidence type="ECO:0000256" key="5">
    <source>
        <dbReference type="ARBA" id="ARBA00023136"/>
    </source>
</evidence>
<comment type="caution">
    <text evidence="8">The sequence shown here is derived from an EMBL/GenBank/DDBJ whole genome shotgun (WGS) entry which is preliminary data.</text>
</comment>
<keyword evidence="2 7" id="KW-0132">Cell division</keyword>
<dbReference type="EMBL" id="JADIXZ010000010">
    <property type="protein sequence ID" value="MBK6302322.1"/>
    <property type="molecule type" value="Genomic_DNA"/>
</dbReference>
<dbReference type="EMBL" id="JADJIB010000005">
    <property type="protein sequence ID" value="MBK7274366.1"/>
    <property type="molecule type" value="Genomic_DNA"/>
</dbReference>
<gene>
    <name evidence="7" type="primary">crgA</name>
    <name evidence="8" type="ORF">IPF40_15315</name>
    <name evidence="9" type="ORF">IPI13_14765</name>
    <name evidence="10" type="ORF">IPP00_04210</name>
</gene>
<dbReference type="Pfam" id="PF06781">
    <property type="entry name" value="CrgA"/>
    <property type="match status" value="1"/>
</dbReference>
<comment type="similarity">
    <text evidence="7">Belongs to the CrgA family.</text>
</comment>
<evidence type="ECO:0000256" key="4">
    <source>
        <dbReference type="ARBA" id="ARBA00022989"/>
    </source>
</evidence>
<evidence type="ECO:0000256" key="3">
    <source>
        <dbReference type="ARBA" id="ARBA00022692"/>
    </source>
</evidence>
<dbReference type="Proteomes" id="UP000718281">
    <property type="component" value="Unassembled WGS sequence"/>
</dbReference>
<evidence type="ECO:0000313" key="9">
    <source>
        <dbReference type="EMBL" id="MBK7274366.1"/>
    </source>
</evidence>
<accession>A0A934X7N3</accession>
<dbReference type="Proteomes" id="UP000886632">
    <property type="component" value="Unassembled WGS sequence"/>
</dbReference>
<evidence type="ECO:0000313" key="8">
    <source>
        <dbReference type="EMBL" id="MBK6302322.1"/>
    </source>
</evidence>
<dbReference type="HAMAP" id="MF_00631">
    <property type="entry name" value="CrgA"/>
    <property type="match status" value="1"/>
</dbReference>
<keyword evidence="1 7" id="KW-1003">Cell membrane</keyword>
<proteinExistence type="inferred from homology"/>
<feature type="transmembrane region" description="Helical" evidence="7">
    <location>
        <begin position="79"/>
        <end position="97"/>
    </location>
</feature>
<evidence type="ECO:0000313" key="11">
    <source>
        <dbReference type="Proteomes" id="UP000718281"/>
    </source>
</evidence>
<name>A0A934X7N3_9MICO</name>
<dbReference type="EMBL" id="JADKGK010000009">
    <property type="protein sequence ID" value="MBL0003208.1"/>
    <property type="molecule type" value="Genomic_DNA"/>
</dbReference>
<keyword evidence="5 7" id="KW-0472">Membrane</keyword>
<keyword evidence="4 7" id="KW-1133">Transmembrane helix</keyword>
<sequence length="100" mass="11099">MSESQDPTDKKPVVVPPAAKVAQARQAAEAEKRRQAKALDAPNPSWWAPVFVTLLLAGLLWIVVFYISQGLWPVAAFNYWNLVVGFALLIAGFAMTMKWK</sequence>
<feature type="transmembrane region" description="Helical" evidence="7">
    <location>
        <begin position="46"/>
        <end position="67"/>
    </location>
</feature>
<evidence type="ECO:0000256" key="7">
    <source>
        <dbReference type="HAMAP-Rule" id="MF_00631"/>
    </source>
</evidence>
<evidence type="ECO:0000256" key="1">
    <source>
        <dbReference type="ARBA" id="ARBA00022475"/>
    </source>
</evidence>